<dbReference type="Proteomes" id="UP000594263">
    <property type="component" value="Unplaced"/>
</dbReference>
<evidence type="ECO:0000313" key="3">
    <source>
        <dbReference type="EnsemblPlants" id="Kaladp0068s0294.1.v1.1.CDS.1"/>
    </source>
</evidence>
<feature type="region of interest" description="Disordered" evidence="1">
    <location>
        <begin position="403"/>
        <end position="442"/>
    </location>
</feature>
<keyword evidence="2" id="KW-0812">Transmembrane</keyword>
<keyword evidence="2" id="KW-0472">Membrane</keyword>
<sequence>MASAAPTSHRVIQSPLTDLNSPNRISSSMSCCANFVVRVSTSLLLVISIAYFPSVAPGFVIKSVLSNSWGIFYSVVIGIVVSYILFGQRRVEKSVESKMSSDRLHMAKVLDVSDIWDCGFDFSCADGEVGWMPNLGNRWLGLPVRRLKSGKRAVSCGIGGGCGSRGSFGSGLRWIEESIQPFGDLKPLNLLEKFNEAVAFSSPISWSSRSVQICLRGQFSSAQSQSGGSVPREWLESNKEDDGSFGLKSRVDSQTESEFLGKAPFAPQKPHIVIVENANTTISTKDLKESSEISGESSYAKEGLDTEQSYQVTKGNPLMIGKSQRTIRGILWQVKDAGAQENDIGDMAGLNREAEPVLTTKPKAASFKRPVWDNVQPNHKRLNILRKLGLTKRWKRKQKIESPGHGNLRFVSHGAERNEVSSESEDLRHTMTDADSEKDEVDRKASEFIAKFREQMRLQKFVFSEEEKSLN</sequence>
<dbReference type="PANTHER" id="PTHR34059:SF1">
    <property type="entry name" value="EXPRESSED PROTEIN"/>
    <property type="match status" value="1"/>
</dbReference>
<evidence type="ECO:0000313" key="4">
    <source>
        <dbReference type="Proteomes" id="UP000594263"/>
    </source>
</evidence>
<dbReference type="Gramene" id="Kaladp0068s0294.1.v1.1">
    <property type="protein sequence ID" value="Kaladp0068s0294.1.v1.1.CDS.1"/>
    <property type="gene ID" value="Kaladp0068s0294.v1.1"/>
</dbReference>
<feature type="compositionally biased region" description="Basic and acidic residues" evidence="1">
    <location>
        <begin position="414"/>
        <end position="432"/>
    </location>
</feature>
<keyword evidence="4" id="KW-1185">Reference proteome</keyword>
<proteinExistence type="predicted"/>
<feature type="region of interest" description="Disordered" evidence="1">
    <location>
        <begin position="222"/>
        <end position="248"/>
    </location>
</feature>
<evidence type="ECO:0000256" key="1">
    <source>
        <dbReference type="SAM" id="MobiDB-lite"/>
    </source>
</evidence>
<dbReference type="InterPro" id="IPR008480">
    <property type="entry name" value="DUF761_pln"/>
</dbReference>
<feature type="transmembrane region" description="Helical" evidence="2">
    <location>
        <begin position="35"/>
        <end position="56"/>
    </location>
</feature>
<accession>A0A7N0UHW2</accession>
<name>A0A7N0UHW2_KALFE</name>
<feature type="compositionally biased region" description="Basic and acidic residues" evidence="1">
    <location>
        <begin position="233"/>
        <end position="242"/>
    </location>
</feature>
<dbReference type="Pfam" id="PF05553">
    <property type="entry name" value="DUF761"/>
    <property type="match status" value="1"/>
</dbReference>
<protein>
    <submittedName>
        <fullName evidence="3">Uncharacterized protein</fullName>
    </submittedName>
</protein>
<evidence type="ECO:0000256" key="2">
    <source>
        <dbReference type="SAM" id="Phobius"/>
    </source>
</evidence>
<feature type="transmembrane region" description="Helical" evidence="2">
    <location>
        <begin position="68"/>
        <end position="86"/>
    </location>
</feature>
<dbReference type="AlphaFoldDB" id="A0A7N0UHW2"/>
<reference evidence="3" key="1">
    <citation type="submission" date="2021-01" db="UniProtKB">
        <authorList>
            <consortium name="EnsemblPlants"/>
        </authorList>
    </citation>
    <scope>IDENTIFICATION</scope>
</reference>
<dbReference type="EnsemblPlants" id="Kaladp0068s0294.1.v1.1">
    <property type="protein sequence ID" value="Kaladp0068s0294.1.v1.1.CDS.1"/>
    <property type="gene ID" value="Kaladp0068s0294.v1.1"/>
</dbReference>
<dbReference type="PANTHER" id="PTHR34059">
    <property type="entry name" value="EXPRESSED PROTEIN"/>
    <property type="match status" value="1"/>
</dbReference>
<organism evidence="3 4">
    <name type="scientific">Kalanchoe fedtschenkoi</name>
    <name type="common">Lavender scallops</name>
    <name type="synonym">South American air plant</name>
    <dbReference type="NCBI Taxonomy" id="63787"/>
    <lineage>
        <taxon>Eukaryota</taxon>
        <taxon>Viridiplantae</taxon>
        <taxon>Streptophyta</taxon>
        <taxon>Embryophyta</taxon>
        <taxon>Tracheophyta</taxon>
        <taxon>Spermatophyta</taxon>
        <taxon>Magnoliopsida</taxon>
        <taxon>eudicotyledons</taxon>
        <taxon>Gunneridae</taxon>
        <taxon>Pentapetalae</taxon>
        <taxon>Saxifragales</taxon>
        <taxon>Crassulaceae</taxon>
        <taxon>Kalanchoe</taxon>
    </lineage>
</organism>
<keyword evidence="2" id="KW-1133">Transmembrane helix</keyword>